<reference evidence="10" key="1">
    <citation type="submission" date="2016-10" db="EMBL/GenBank/DDBJ databases">
        <authorList>
            <person name="Varghese N."/>
            <person name="Submissions S."/>
        </authorList>
    </citation>
    <scope>NUCLEOTIDE SEQUENCE [LARGE SCALE GENOMIC DNA]</scope>
    <source>
        <strain evidence="10">DSM 26893</strain>
    </source>
</reference>
<dbReference type="GO" id="GO:0016758">
    <property type="term" value="F:hexosyltransferase activity"/>
    <property type="evidence" value="ECO:0007669"/>
    <property type="project" value="InterPro"/>
</dbReference>
<evidence type="ECO:0000256" key="3">
    <source>
        <dbReference type="ARBA" id="ARBA00022679"/>
    </source>
</evidence>
<evidence type="ECO:0000256" key="2">
    <source>
        <dbReference type="ARBA" id="ARBA00022475"/>
    </source>
</evidence>
<dbReference type="Proteomes" id="UP000199372">
    <property type="component" value="Unassembled WGS sequence"/>
</dbReference>
<dbReference type="GO" id="GO:0005886">
    <property type="term" value="C:plasma membrane"/>
    <property type="evidence" value="ECO:0007669"/>
    <property type="project" value="UniProtKB-SubCell"/>
</dbReference>
<comment type="subcellular location">
    <subcellularLocation>
        <location evidence="1">Cell membrane</location>
        <topology evidence="1">Multi-pass membrane protein</topology>
    </subcellularLocation>
</comment>
<name>A0A1H8LHD8_9RHOB</name>
<sequence>MADRTHTAIHLVLLAGVAWLCVSALMMPPTGEDLLALWLAATAVAEGAPQLVYADGAVFTLRPDLEWADMALAAGYSGPVFPYLYPPLWAVLMAPITQAMSFAAFSTILHGVHVAMIGATVWLAWRATGRVVPLPVFLAAGVGIIHLTFAGAVAVSVGQPQIWVAFLTVLAIERLGAGRQASAGAALALAAALKLTPAVFAVAFVARGDWRALLSFAITGGALGGLSIMLGGPALHANFLAQVAAVSNTVIALPLNFSLDSAIAQVFGLGQSIPKLGTTGLDTGLGATGIAEKTPLWSLLSQMALLAVLAVSALAFRRWKEDVLIWPAMIAGVSLVSPLAWGYHFLAALAFAPALMPRWGALPVMGLFVPLTVGLLRIEPLAEPLLRALPVLGAAIMALFALGCVVRPAARRSAPRSGSAVL</sequence>
<evidence type="ECO:0000313" key="10">
    <source>
        <dbReference type="Proteomes" id="UP000199372"/>
    </source>
</evidence>
<feature type="transmembrane region" description="Helical" evidence="8">
    <location>
        <begin position="132"/>
        <end position="155"/>
    </location>
</feature>
<keyword evidence="5 8" id="KW-1133">Transmembrane helix</keyword>
<feature type="transmembrane region" description="Helical" evidence="8">
    <location>
        <begin position="358"/>
        <end position="376"/>
    </location>
</feature>
<evidence type="ECO:0000256" key="1">
    <source>
        <dbReference type="ARBA" id="ARBA00004651"/>
    </source>
</evidence>
<evidence type="ECO:0000256" key="6">
    <source>
        <dbReference type="ARBA" id="ARBA00023136"/>
    </source>
</evidence>
<keyword evidence="10" id="KW-1185">Reference proteome</keyword>
<feature type="transmembrane region" description="Helical" evidence="8">
    <location>
        <begin position="296"/>
        <end position="316"/>
    </location>
</feature>
<dbReference type="EMBL" id="FOCM01000010">
    <property type="protein sequence ID" value="SEO04463.1"/>
    <property type="molecule type" value="Genomic_DNA"/>
</dbReference>
<organism evidence="9 10">
    <name type="scientific">Palleronia pelagia</name>
    <dbReference type="NCBI Taxonomy" id="387096"/>
    <lineage>
        <taxon>Bacteria</taxon>
        <taxon>Pseudomonadati</taxon>
        <taxon>Pseudomonadota</taxon>
        <taxon>Alphaproteobacteria</taxon>
        <taxon>Rhodobacterales</taxon>
        <taxon>Roseobacteraceae</taxon>
        <taxon>Palleronia</taxon>
    </lineage>
</organism>
<feature type="transmembrane region" description="Helical" evidence="8">
    <location>
        <begin position="212"/>
        <end position="232"/>
    </location>
</feature>
<evidence type="ECO:0000313" key="9">
    <source>
        <dbReference type="EMBL" id="SEO04463.1"/>
    </source>
</evidence>
<feature type="transmembrane region" description="Helical" evidence="8">
    <location>
        <begin position="7"/>
        <end position="27"/>
    </location>
</feature>
<dbReference type="RefSeq" id="WP_091846609.1">
    <property type="nucleotide sequence ID" value="NZ_FOCM01000010.1"/>
</dbReference>
<gene>
    <name evidence="9" type="ORF">SAMN04488011_11074</name>
</gene>
<proteinExistence type="inferred from homology"/>
<feature type="transmembrane region" description="Helical" evidence="8">
    <location>
        <begin position="102"/>
        <end position="125"/>
    </location>
</feature>
<evidence type="ECO:0000256" key="4">
    <source>
        <dbReference type="ARBA" id="ARBA00022692"/>
    </source>
</evidence>
<evidence type="ECO:0000256" key="7">
    <source>
        <dbReference type="ARBA" id="ARBA00024033"/>
    </source>
</evidence>
<feature type="transmembrane region" description="Helical" evidence="8">
    <location>
        <begin position="184"/>
        <end position="206"/>
    </location>
</feature>
<comment type="similarity">
    <text evidence="7">Belongs to the glycosyltransferase 87 family.</text>
</comment>
<evidence type="ECO:0000256" key="5">
    <source>
        <dbReference type="ARBA" id="ARBA00022989"/>
    </source>
</evidence>
<dbReference type="InterPro" id="IPR018584">
    <property type="entry name" value="GT87"/>
</dbReference>
<dbReference type="OrthoDB" id="7865847at2"/>
<evidence type="ECO:0008006" key="11">
    <source>
        <dbReference type="Google" id="ProtNLM"/>
    </source>
</evidence>
<evidence type="ECO:0000256" key="8">
    <source>
        <dbReference type="SAM" id="Phobius"/>
    </source>
</evidence>
<feature type="transmembrane region" description="Helical" evidence="8">
    <location>
        <begin position="388"/>
        <end position="410"/>
    </location>
</feature>
<keyword evidence="4 8" id="KW-0812">Transmembrane</keyword>
<feature type="transmembrane region" description="Helical" evidence="8">
    <location>
        <begin position="323"/>
        <end position="346"/>
    </location>
</feature>
<accession>A0A1H8LHD8</accession>
<dbReference type="Pfam" id="PF09594">
    <property type="entry name" value="GT87"/>
    <property type="match status" value="1"/>
</dbReference>
<keyword evidence="3" id="KW-0808">Transferase</keyword>
<protein>
    <recommendedName>
        <fullName evidence="11">Alpha-1,2-mannosyltransferase</fullName>
    </recommendedName>
</protein>
<keyword evidence="2" id="KW-1003">Cell membrane</keyword>
<keyword evidence="6 8" id="KW-0472">Membrane</keyword>
<dbReference type="AlphaFoldDB" id="A0A1H8LHD8"/>